<name>A0ABN0ILS3_9FIRM</name>
<proteinExistence type="predicted"/>
<dbReference type="InterPro" id="IPR037278">
    <property type="entry name" value="ARFGAP/RecO"/>
</dbReference>
<sequence length="236" mass="26865">MMNMNKISGAFNTPAIVVSRKKYKLYSVFTFITPSLGIIRASFPHKRLQTLRNASYLRPFSAMYITVVQDGEFVKVTQIDGSYVVESLDTNLDNIAYAAVASELIQELFASYDVERNVFNAVVNYSKSIRQRNVRLGTIILGWQMLSLAGIMPQYEAFTTGDGIDLFWNELRIHTHMNPSLSLRNAMPNILAYQWGNVAPIELPGTVWKELERLLFSYCEQEIGKQLQSVKFLMSL</sequence>
<dbReference type="EMBL" id="AMEX01000007">
    <property type="protein sequence ID" value="EKY20718.1"/>
    <property type="molecule type" value="Genomic_DNA"/>
</dbReference>
<reference evidence="1 2" key="1">
    <citation type="submission" date="2012-05" db="EMBL/GenBank/DDBJ databases">
        <authorList>
            <person name="Weinstock G."/>
            <person name="Sodergren E."/>
            <person name="Lobos E.A."/>
            <person name="Fulton L."/>
            <person name="Fulton R."/>
            <person name="Courtney L."/>
            <person name="Fronick C."/>
            <person name="O'Laughlin M."/>
            <person name="Godfrey J."/>
            <person name="Wilson R.M."/>
            <person name="Miner T."/>
            <person name="Farmer C."/>
            <person name="Delehaunty K."/>
            <person name="Cordes M."/>
            <person name="Minx P."/>
            <person name="Tomlinson C."/>
            <person name="Chen J."/>
            <person name="Wollam A."/>
            <person name="Pepin K.H."/>
            <person name="Bhonagiri V."/>
            <person name="Zhang X."/>
            <person name="Suruliraj S."/>
            <person name="Warren W."/>
            <person name="Mitreva M."/>
            <person name="Mardis E.R."/>
            <person name="Wilson R.K."/>
        </authorList>
    </citation>
    <scope>NUCLEOTIDE SEQUENCE [LARGE SCALE GENOMIC DNA]</scope>
    <source>
        <strain evidence="1 2">KON</strain>
    </source>
</reference>
<accession>A0ABN0ILS3</accession>
<comment type="caution">
    <text evidence="1">The sequence shown here is derived from an EMBL/GenBank/DDBJ whole genome shotgun (WGS) entry which is preliminary data.</text>
</comment>
<evidence type="ECO:0000313" key="1">
    <source>
        <dbReference type="EMBL" id="EKY20718.1"/>
    </source>
</evidence>
<dbReference type="SUPFAM" id="SSF57863">
    <property type="entry name" value="ArfGap/RecO-like zinc finger"/>
    <property type="match status" value="1"/>
</dbReference>
<dbReference type="Proteomes" id="UP000010412">
    <property type="component" value="Unassembled WGS sequence"/>
</dbReference>
<evidence type="ECO:0000313" key="2">
    <source>
        <dbReference type="Proteomes" id="UP000010412"/>
    </source>
</evidence>
<gene>
    <name evidence="1" type="ORF">HMPREF0870_00438</name>
</gene>
<organism evidence="1 2">
    <name type="scientific">Veillonella atypica KON</name>
    <dbReference type="NCBI Taxonomy" id="1128111"/>
    <lineage>
        <taxon>Bacteria</taxon>
        <taxon>Bacillati</taxon>
        <taxon>Bacillota</taxon>
        <taxon>Negativicutes</taxon>
        <taxon>Veillonellales</taxon>
        <taxon>Veillonellaceae</taxon>
        <taxon>Veillonella</taxon>
    </lineage>
</organism>
<keyword evidence="2" id="KW-1185">Reference proteome</keyword>
<protein>
    <submittedName>
        <fullName evidence="1">DNA repair protein RecO</fullName>
    </submittedName>
</protein>